<feature type="compositionally biased region" description="Acidic residues" evidence="10">
    <location>
        <begin position="234"/>
        <end position="248"/>
    </location>
</feature>
<evidence type="ECO:0000256" key="6">
    <source>
        <dbReference type="ARBA" id="ARBA00022448"/>
    </source>
</evidence>
<feature type="compositionally biased region" description="Basic and acidic residues" evidence="10">
    <location>
        <begin position="255"/>
        <end position="266"/>
    </location>
</feature>
<evidence type="ECO:0000256" key="7">
    <source>
        <dbReference type="ARBA" id="ARBA00022490"/>
    </source>
</evidence>
<evidence type="ECO:0000256" key="3">
    <source>
        <dbReference type="ARBA" id="ARBA00004496"/>
    </source>
</evidence>
<dbReference type="Proteomes" id="UP001152747">
    <property type="component" value="Unassembled WGS sequence"/>
</dbReference>
<evidence type="ECO:0000259" key="11">
    <source>
        <dbReference type="Pfam" id="PF08574"/>
    </source>
</evidence>
<keyword evidence="13" id="KW-1185">Reference proteome</keyword>
<gene>
    <name evidence="12" type="ORF">CAMP_LOCUS3961</name>
</gene>
<protein>
    <recommendedName>
        <fullName evidence="5">Probable RNA polymerase II nuclear localization protein SLC7A6OS</fullName>
    </recommendedName>
</protein>
<comment type="caution">
    <text evidence="12">The sequence shown here is derived from an EMBL/GenBank/DDBJ whole genome shotgun (WGS) entry which is preliminary data.</text>
</comment>
<proteinExistence type="inferred from homology"/>
<evidence type="ECO:0000256" key="10">
    <source>
        <dbReference type="SAM" id="MobiDB-lite"/>
    </source>
</evidence>
<evidence type="ECO:0000313" key="12">
    <source>
        <dbReference type="EMBL" id="CAI5441324.1"/>
    </source>
</evidence>
<dbReference type="AlphaFoldDB" id="A0A9P1MV46"/>
<accession>A0A9P1MV46</accession>
<keyword evidence="9" id="KW-0539">Nucleus</keyword>
<sequence>MILPITMSLERIYATWNAEKYENTRPFLGPILLMFTMNQVPLIRVSRKRNADPHEALIVQCKKIKQADPVVYTLFKTKDSLGNDDVDLDGIHVVDFPVSEEGSSSNQNPLGFVENAIGEVGEAPTTSRAVEREAITLNGQVMVPIPVAAPIAAPDANDLVFDYYRVNSSNDRNIALYSNKFLETNALSQDAFDVRFASRYEADLVNHESDDDSDVRADDDDDSNDEDNWRNEYPDEDSYDENDSDDGDYNYYGECRSDVHNHREDAFPDESMQRRLQNIAISDSYDTYFEGEETDDEDDS</sequence>
<dbReference type="GO" id="GO:0005737">
    <property type="term" value="C:cytoplasm"/>
    <property type="evidence" value="ECO:0007669"/>
    <property type="project" value="UniProtKB-SubCell"/>
</dbReference>
<dbReference type="Pfam" id="PF08574">
    <property type="entry name" value="Iwr1"/>
    <property type="match status" value="1"/>
</dbReference>
<feature type="compositionally biased region" description="Polar residues" evidence="10">
    <location>
        <begin position="274"/>
        <end position="285"/>
    </location>
</feature>
<dbReference type="GO" id="GO:0007606">
    <property type="term" value="P:sensory perception of chemical stimulus"/>
    <property type="evidence" value="ECO:0007669"/>
    <property type="project" value="InterPro"/>
</dbReference>
<dbReference type="GO" id="GO:0015031">
    <property type="term" value="P:protein transport"/>
    <property type="evidence" value="ECO:0007669"/>
    <property type="project" value="UniProtKB-KW"/>
</dbReference>
<feature type="compositionally biased region" description="Acidic residues" evidence="10">
    <location>
        <begin position="289"/>
        <end position="300"/>
    </location>
</feature>
<evidence type="ECO:0000313" key="13">
    <source>
        <dbReference type="Proteomes" id="UP001152747"/>
    </source>
</evidence>
<dbReference type="EMBL" id="CANHGI010000002">
    <property type="protein sequence ID" value="CAI5441324.1"/>
    <property type="molecule type" value="Genomic_DNA"/>
</dbReference>
<feature type="region of interest" description="Disordered" evidence="10">
    <location>
        <begin position="206"/>
        <end position="300"/>
    </location>
</feature>
<dbReference type="PANTHER" id="PTHR31196">
    <property type="entry name" value="RNA POLYMERASE II NUCLEAR LOCALIZATION PROTEIN SLC7A6OS-RELATED"/>
    <property type="match status" value="1"/>
</dbReference>
<reference evidence="12" key="1">
    <citation type="submission" date="2022-11" db="EMBL/GenBank/DDBJ databases">
        <authorList>
            <person name="Kikuchi T."/>
        </authorList>
    </citation>
    <scope>NUCLEOTIDE SEQUENCE</scope>
    <source>
        <strain evidence="12">PS1010</strain>
    </source>
</reference>
<evidence type="ECO:0000256" key="2">
    <source>
        <dbReference type="ARBA" id="ARBA00004123"/>
    </source>
</evidence>
<feature type="compositionally biased region" description="Acidic residues" evidence="10">
    <location>
        <begin position="209"/>
        <end position="226"/>
    </location>
</feature>
<keyword evidence="6" id="KW-0813">Transport</keyword>
<evidence type="ECO:0000256" key="5">
    <source>
        <dbReference type="ARBA" id="ARBA00017036"/>
    </source>
</evidence>
<dbReference type="InterPro" id="IPR013883">
    <property type="entry name" value="TF_Iwr1_dom"/>
</dbReference>
<dbReference type="GO" id="GO:0032502">
    <property type="term" value="P:developmental process"/>
    <property type="evidence" value="ECO:0007669"/>
    <property type="project" value="TreeGrafter"/>
</dbReference>
<keyword evidence="8" id="KW-0653">Protein transport</keyword>
<evidence type="ECO:0000256" key="1">
    <source>
        <dbReference type="ARBA" id="ARBA00003202"/>
    </source>
</evidence>
<dbReference type="GO" id="GO:0004888">
    <property type="term" value="F:transmembrane signaling receptor activity"/>
    <property type="evidence" value="ECO:0007669"/>
    <property type="project" value="InterPro"/>
</dbReference>
<dbReference type="GO" id="GO:0016020">
    <property type="term" value="C:membrane"/>
    <property type="evidence" value="ECO:0007669"/>
    <property type="project" value="UniProtKB-SubCell"/>
</dbReference>
<comment type="similarity">
    <text evidence="4">Belongs to the IWR1/SLC7A6OS family.</text>
</comment>
<dbReference type="InterPro" id="IPR040218">
    <property type="entry name" value="SLC7A6OS"/>
</dbReference>
<feature type="domain" description="Transcription factor Iwr1" evidence="11">
    <location>
        <begin position="158"/>
        <end position="237"/>
    </location>
</feature>
<evidence type="ECO:0000256" key="4">
    <source>
        <dbReference type="ARBA" id="ARBA00010218"/>
    </source>
</evidence>
<dbReference type="GO" id="GO:0005634">
    <property type="term" value="C:nucleus"/>
    <property type="evidence" value="ECO:0007669"/>
    <property type="project" value="UniProtKB-SubCell"/>
</dbReference>
<evidence type="ECO:0000256" key="8">
    <source>
        <dbReference type="ARBA" id="ARBA00022927"/>
    </source>
</evidence>
<organism evidence="12 13">
    <name type="scientific">Caenorhabditis angaria</name>
    <dbReference type="NCBI Taxonomy" id="860376"/>
    <lineage>
        <taxon>Eukaryota</taxon>
        <taxon>Metazoa</taxon>
        <taxon>Ecdysozoa</taxon>
        <taxon>Nematoda</taxon>
        <taxon>Chromadorea</taxon>
        <taxon>Rhabditida</taxon>
        <taxon>Rhabditina</taxon>
        <taxon>Rhabditomorpha</taxon>
        <taxon>Rhabditoidea</taxon>
        <taxon>Rhabditidae</taxon>
        <taxon>Peloderinae</taxon>
        <taxon>Caenorhabditis</taxon>
    </lineage>
</organism>
<keyword evidence="7" id="KW-0963">Cytoplasm</keyword>
<evidence type="ECO:0000256" key="9">
    <source>
        <dbReference type="ARBA" id="ARBA00023242"/>
    </source>
</evidence>
<comment type="function">
    <text evidence="1">Directs RNA polymerase II nuclear import.</text>
</comment>
<comment type="subcellular location">
    <subcellularLocation>
        <location evidence="3">Cytoplasm</location>
    </subcellularLocation>
    <subcellularLocation>
        <location evidence="2">Nucleus</location>
    </subcellularLocation>
</comment>
<dbReference type="PANTHER" id="PTHR31196:SF2">
    <property type="entry name" value="RNA POLYMERASE II NUCLEAR LOCALIZATION PROTEIN SLC7A6OS-RELATED"/>
    <property type="match status" value="1"/>
</dbReference>
<name>A0A9P1MV46_9PELO</name>
<dbReference type="OrthoDB" id="5838155at2759"/>